<evidence type="ECO:0000313" key="2">
    <source>
        <dbReference type="Proteomes" id="UP000547058"/>
    </source>
</evidence>
<sequence>MARHYRNSGRPVERGHAPLLLLVTGMARHYRNSGAAWFQARRRAQGQEVIAVGRLSEALEAADR</sequence>
<proteinExistence type="predicted"/>
<protein>
    <submittedName>
        <fullName evidence="1">Uncharacterized protein</fullName>
    </submittedName>
</protein>
<comment type="caution">
    <text evidence="1">The sequence shown here is derived from an EMBL/GenBank/DDBJ whole genome shotgun (WGS) entry which is preliminary data.</text>
</comment>
<dbReference type="RefSeq" id="WP_182337411.1">
    <property type="nucleotide sequence ID" value="NZ_JACGXS010000001.1"/>
</dbReference>
<reference evidence="1 2" key="1">
    <citation type="submission" date="2020-08" db="EMBL/GenBank/DDBJ databases">
        <title>Stenotrophomonas tumulicola JCM 30961.</title>
        <authorList>
            <person name="Deng Y."/>
        </authorList>
    </citation>
    <scope>NUCLEOTIDE SEQUENCE [LARGE SCALE GENOMIC DNA]</scope>
    <source>
        <strain evidence="1 2">JCM 30961</strain>
    </source>
</reference>
<organism evidence="1 2">
    <name type="scientific">Stenotrophomonas tumulicola</name>
    <dbReference type="NCBI Taxonomy" id="1685415"/>
    <lineage>
        <taxon>Bacteria</taxon>
        <taxon>Pseudomonadati</taxon>
        <taxon>Pseudomonadota</taxon>
        <taxon>Gammaproteobacteria</taxon>
        <taxon>Lysobacterales</taxon>
        <taxon>Lysobacteraceae</taxon>
        <taxon>Stenotrophomonas</taxon>
    </lineage>
</organism>
<accession>A0A7W3IFT0</accession>
<name>A0A7W3IFT0_9GAMM</name>
<evidence type="ECO:0000313" key="1">
    <source>
        <dbReference type="EMBL" id="MBA8680228.1"/>
    </source>
</evidence>
<gene>
    <name evidence="1" type="ORF">H4O11_00185</name>
</gene>
<dbReference type="AlphaFoldDB" id="A0A7W3IFT0"/>
<dbReference type="EMBL" id="JACGXS010000001">
    <property type="protein sequence ID" value="MBA8680228.1"/>
    <property type="molecule type" value="Genomic_DNA"/>
</dbReference>
<keyword evidence="2" id="KW-1185">Reference proteome</keyword>
<dbReference type="Proteomes" id="UP000547058">
    <property type="component" value="Unassembled WGS sequence"/>
</dbReference>